<protein>
    <submittedName>
        <fullName evidence="1">Uncharacterized protein</fullName>
    </submittedName>
</protein>
<accession>A0A4Y2U4F6</accession>
<gene>
    <name evidence="1" type="ORF">AVEN_200230_1</name>
</gene>
<sequence length="91" mass="10391">MPPPFFKPLILSTQQEDALILYFSIERAGIRPLSAISVNRISNPRNLLTAIPQEAARLAWTDLTILELWKKTPKCGNSPFKQYRGFIYQVS</sequence>
<evidence type="ECO:0000313" key="2">
    <source>
        <dbReference type="Proteomes" id="UP000499080"/>
    </source>
</evidence>
<organism evidence="1 2">
    <name type="scientific">Araneus ventricosus</name>
    <name type="common">Orbweaver spider</name>
    <name type="synonym">Epeira ventricosa</name>
    <dbReference type="NCBI Taxonomy" id="182803"/>
    <lineage>
        <taxon>Eukaryota</taxon>
        <taxon>Metazoa</taxon>
        <taxon>Ecdysozoa</taxon>
        <taxon>Arthropoda</taxon>
        <taxon>Chelicerata</taxon>
        <taxon>Arachnida</taxon>
        <taxon>Araneae</taxon>
        <taxon>Araneomorphae</taxon>
        <taxon>Entelegynae</taxon>
        <taxon>Araneoidea</taxon>
        <taxon>Araneidae</taxon>
        <taxon>Araneus</taxon>
    </lineage>
</organism>
<dbReference type="Proteomes" id="UP000499080">
    <property type="component" value="Unassembled WGS sequence"/>
</dbReference>
<comment type="caution">
    <text evidence="1">The sequence shown here is derived from an EMBL/GenBank/DDBJ whole genome shotgun (WGS) entry which is preliminary data.</text>
</comment>
<proteinExistence type="predicted"/>
<dbReference type="AlphaFoldDB" id="A0A4Y2U4F6"/>
<evidence type="ECO:0000313" key="1">
    <source>
        <dbReference type="EMBL" id="GBO06951.1"/>
    </source>
</evidence>
<reference evidence="1 2" key="1">
    <citation type="journal article" date="2019" name="Sci. Rep.">
        <title>Orb-weaving spider Araneus ventricosus genome elucidates the spidroin gene catalogue.</title>
        <authorList>
            <person name="Kono N."/>
            <person name="Nakamura H."/>
            <person name="Ohtoshi R."/>
            <person name="Moran D.A.P."/>
            <person name="Shinohara A."/>
            <person name="Yoshida Y."/>
            <person name="Fujiwara M."/>
            <person name="Mori M."/>
            <person name="Tomita M."/>
            <person name="Arakawa K."/>
        </authorList>
    </citation>
    <scope>NUCLEOTIDE SEQUENCE [LARGE SCALE GENOMIC DNA]</scope>
</reference>
<name>A0A4Y2U4F6_ARAVE</name>
<keyword evidence="2" id="KW-1185">Reference proteome</keyword>
<dbReference type="EMBL" id="BGPR01033113">
    <property type="protein sequence ID" value="GBO06951.1"/>
    <property type="molecule type" value="Genomic_DNA"/>
</dbReference>